<evidence type="ECO:0000313" key="2">
    <source>
        <dbReference type="Proteomes" id="UP000050640"/>
    </source>
</evidence>
<accession>A0A0R3S294</accession>
<evidence type="ECO:0000256" key="1">
    <source>
        <dbReference type="SAM" id="MobiDB-lite"/>
    </source>
</evidence>
<feature type="region of interest" description="Disordered" evidence="1">
    <location>
        <begin position="80"/>
        <end position="99"/>
    </location>
</feature>
<sequence length="99" mass="10526">MEVDFEPIASSPIDTTATSAVVPITAKSVGGEETYDVITTSPSSSSDGSSSEFVKVEHSDVQQSVGLVCDTLSFKMLQMRDVGDDEKGRTGRRYPSVSC</sequence>
<dbReference type="WBParaSite" id="EEL_0000882101-mRNA-1">
    <property type="protein sequence ID" value="EEL_0000882101-mRNA-1"/>
    <property type="gene ID" value="EEL_0000882101"/>
</dbReference>
<proteinExistence type="predicted"/>
<protein>
    <submittedName>
        <fullName evidence="3">Uncharacterized protein</fullName>
    </submittedName>
</protein>
<reference evidence="3" key="1">
    <citation type="submission" date="2017-02" db="UniProtKB">
        <authorList>
            <consortium name="WormBaseParasite"/>
        </authorList>
    </citation>
    <scope>IDENTIFICATION</scope>
</reference>
<organism evidence="2 3">
    <name type="scientific">Elaeophora elaphi</name>
    <dbReference type="NCBI Taxonomy" id="1147741"/>
    <lineage>
        <taxon>Eukaryota</taxon>
        <taxon>Metazoa</taxon>
        <taxon>Ecdysozoa</taxon>
        <taxon>Nematoda</taxon>
        <taxon>Chromadorea</taxon>
        <taxon>Rhabditida</taxon>
        <taxon>Spirurina</taxon>
        <taxon>Spiruromorpha</taxon>
        <taxon>Filarioidea</taxon>
        <taxon>Onchocercidae</taxon>
        <taxon>Elaeophora</taxon>
    </lineage>
</organism>
<evidence type="ECO:0000313" key="3">
    <source>
        <dbReference type="WBParaSite" id="EEL_0000882101-mRNA-1"/>
    </source>
</evidence>
<dbReference type="Proteomes" id="UP000050640">
    <property type="component" value="Unplaced"/>
</dbReference>
<name>A0A0R3S294_9BILA</name>
<dbReference type="AlphaFoldDB" id="A0A0R3S294"/>
<keyword evidence="2" id="KW-1185">Reference proteome</keyword>